<keyword evidence="5 7" id="KW-1133">Transmembrane helix</keyword>
<keyword evidence="4 7" id="KW-0812">Transmembrane</keyword>
<dbReference type="AlphaFoldDB" id="A0A512NE51"/>
<proteinExistence type="inferred from homology"/>
<evidence type="ECO:0000313" key="8">
    <source>
        <dbReference type="EMBL" id="GEP57226.1"/>
    </source>
</evidence>
<evidence type="ECO:0000313" key="9">
    <source>
        <dbReference type="Proteomes" id="UP000321058"/>
    </source>
</evidence>
<dbReference type="EMBL" id="BKAJ01000076">
    <property type="protein sequence ID" value="GEP57226.1"/>
    <property type="molecule type" value="Genomic_DNA"/>
</dbReference>
<evidence type="ECO:0000256" key="6">
    <source>
        <dbReference type="ARBA" id="ARBA00023136"/>
    </source>
</evidence>
<reference evidence="8 9" key="1">
    <citation type="submission" date="2019-07" db="EMBL/GenBank/DDBJ databases">
        <title>Whole genome shotgun sequence of Reyranella soli NBRC 108950.</title>
        <authorList>
            <person name="Hosoyama A."/>
            <person name="Uohara A."/>
            <person name="Ohji S."/>
            <person name="Ichikawa N."/>
        </authorList>
    </citation>
    <scope>NUCLEOTIDE SEQUENCE [LARGE SCALE GENOMIC DNA]</scope>
    <source>
        <strain evidence="8 9">NBRC 108950</strain>
    </source>
</reference>
<evidence type="ECO:0000256" key="2">
    <source>
        <dbReference type="ARBA" id="ARBA00006679"/>
    </source>
</evidence>
<keyword evidence="6 7" id="KW-0472">Membrane</keyword>
<accession>A0A512NE51</accession>
<gene>
    <name evidence="8" type="ORF">RSO01_43920</name>
</gene>
<evidence type="ECO:0000256" key="4">
    <source>
        <dbReference type="ARBA" id="ARBA00022692"/>
    </source>
</evidence>
<sequence>MNALITVLYDWPRLVVAYLTWLPPLAIRIVVGWVFLWTGWQKLNFLPRMIENFREWGIPAPEILTPVASGMEFVGGLLLLVGLLTRIVSIPMMIIMLVAIASAKWGDVDSLQTLLGFEEISYFVMFGYLAVAGPGPVSLDHLILKATRSRRPPADYGA</sequence>
<comment type="similarity">
    <text evidence="2">Belongs to the DoxX family.</text>
</comment>
<keyword evidence="9" id="KW-1185">Reference proteome</keyword>
<name>A0A512NE51_9HYPH</name>
<evidence type="ECO:0000256" key="1">
    <source>
        <dbReference type="ARBA" id="ARBA00004651"/>
    </source>
</evidence>
<evidence type="ECO:0000256" key="3">
    <source>
        <dbReference type="ARBA" id="ARBA00022475"/>
    </source>
</evidence>
<dbReference type="GO" id="GO:0005886">
    <property type="term" value="C:plasma membrane"/>
    <property type="evidence" value="ECO:0007669"/>
    <property type="project" value="UniProtKB-SubCell"/>
</dbReference>
<feature type="transmembrane region" description="Helical" evidence="7">
    <location>
        <begin position="20"/>
        <end position="40"/>
    </location>
</feature>
<evidence type="ECO:0000256" key="5">
    <source>
        <dbReference type="ARBA" id="ARBA00022989"/>
    </source>
</evidence>
<dbReference type="Proteomes" id="UP000321058">
    <property type="component" value="Unassembled WGS sequence"/>
</dbReference>
<dbReference type="PANTHER" id="PTHR33452:SF1">
    <property type="entry name" value="INNER MEMBRANE PROTEIN YPHA-RELATED"/>
    <property type="match status" value="1"/>
</dbReference>
<dbReference type="InterPro" id="IPR051907">
    <property type="entry name" value="DoxX-like_oxidoreductase"/>
</dbReference>
<comment type="subcellular location">
    <subcellularLocation>
        <location evidence="1">Cell membrane</location>
        <topology evidence="1">Multi-pass membrane protein</topology>
    </subcellularLocation>
</comment>
<dbReference type="RefSeq" id="WP_174825945.1">
    <property type="nucleotide sequence ID" value="NZ_BKAJ01000076.1"/>
</dbReference>
<protein>
    <recommendedName>
        <fullName evidence="10">DoxX family protein</fullName>
    </recommendedName>
</protein>
<feature type="transmembrane region" description="Helical" evidence="7">
    <location>
        <begin position="77"/>
        <end position="100"/>
    </location>
</feature>
<dbReference type="PANTHER" id="PTHR33452">
    <property type="entry name" value="OXIDOREDUCTASE CATD-RELATED"/>
    <property type="match status" value="1"/>
</dbReference>
<evidence type="ECO:0008006" key="10">
    <source>
        <dbReference type="Google" id="ProtNLM"/>
    </source>
</evidence>
<evidence type="ECO:0000256" key="7">
    <source>
        <dbReference type="SAM" id="Phobius"/>
    </source>
</evidence>
<feature type="transmembrane region" description="Helical" evidence="7">
    <location>
        <begin position="120"/>
        <end position="143"/>
    </location>
</feature>
<comment type="caution">
    <text evidence="8">The sequence shown here is derived from an EMBL/GenBank/DDBJ whole genome shotgun (WGS) entry which is preliminary data.</text>
</comment>
<dbReference type="Pfam" id="PF07681">
    <property type="entry name" value="DoxX"/>
    <property type="match status" value="1"/>
</dbReference>
<organism evidence="8 9">
    <name type="scientific">Reyranella soli</name>
    <dbReference type="NCBI Taxonomy" id="1230389"/>
    <lineage>
        <taxon>Bacteria</taxon>
        <taxon>Pseudomonadati</taxon>
        <taxon>Pseudomonadota</taxon>
        <taxon>Alphaproteobacteria</taxon>
        <taxon>Hyphomicrobiales</taxon>
        <taxon>Reyranellaceae</taxon>
        <taxon>Reyranella</taxon>
    </lineage>
</organism>
<dbReference type="InterPro" id="IPR032808">
    <property type="entry name" value="DoxX"/>
</dbReference>
<keyword evidence="3" id="KW-1003">Cell membrane</keyword>